<organism evidence="1 2">
    <name type="scientific">Xylaria flabelliformis</name>
    <dbReference type="NCBI Taxonomy" id="2512241"/>
    <lineage>
        <taxon>Eukaryota</taxon>
        <taxon>Fungi</taxon>
        <taxon>Dikarya</taxon>
        <taxon>Ascomycota</taxon>
        <taxon>Pezizomycotina</taxon>
        <taxon>Sordariomycetes</taxon>
        <taxon>Xylariomycetidae</taxon>
        <taxon>Xylariales</taxon>
        <taxon>Xylariaceae</taxon>
        <taxon>Xylaria</taxon>
    </lineage>
</organism>
<accession>A0A553HNJ5</accession>
<proteinExistence type="predicted"/>
<gene>
    <name evidence="1" type="ORF">FHL15_009576</name>
</gene>
<evidence type="ECO:0008006" key="3">
    <source>
        <dbReference type="Google" id="ProtNLM"/>
    </source>
</evidence>
<sequence length="395" mass="46372">MSIPDNKQDIFARATVWSAGVNDYIPPEHDNFYLPKPVKWLDALENIQSHRKAPLTANEIDEAIQFRAEALPAGVNRLISIPSASNGYKGFWNKDYRRPEWGRGAELEFEQENYRGEWIVNNQMVVEENLIQHPYHIWPINTGKGHWEVIFMVFETTPDYPAEYRLLSRYAIIDPRLSGGKPETDDDYNRADFVDQQLERFFMCYPKIKRPGYPPDYERMIWVPRQKEDDHWSSGLRIIQFAWEMLERIQDMETSGIRNIHTLFRPMRPYFNPDFVRLSAAGAIAARGLETEDFRARIALARVHEIRPKGRSKTSERVFARDLFAPLALPAVEKIPQVFLDAVLLTEEKYATWKFVTHRDQIDRKEIPGVLESSANRYRAQLEKEEQEKQEEEQK</sequence>
<comment type="caution">
    <text evidence="1">The sequence shown here is derived from an EMBL/GenBank/DDBJ whole genome shotgun (WGS) entry which is preliminary data.</text>
</comment>
<keyword evidence="2" id="KW-1185">Reference proteome</keyword>
<dbReference type="AlphaFoldDB" id="A0A553HNJ5"/>
<dbReference type="EMBL" id="VFLP01000066">
    <property type="protein sequence ID" value="TRX89532.1"/>
    <property type="molecule type" value="Genomic_DNA"/>
</dbReference>
<protein>
    <recommendedName>
        <fullName evidence="3">Ubiquitin-like protease family profile domain-containing protein</fullName>
    </recommendedName>
</protein>
<name>A0A553HNJ5_9PEZI</name>
<dbReference type="Proteomes" id="UP000319160">
    <property type="component" value="Unassembled WGS sequence"/>
</dbReference>
<reference evidence="2" key="1">
    <citation type="submission" date="2019-06" db="EMBL/GenBank/DDBJ databases">
        <title>Draft genome sequence of the griseofulvin-producing fungus Xylaria cubensis strain G536.</title>
        <authorList>
            <person name="Mead M.E."/>
            <person name="Raja H.A."/>
            <person name="Steenwyk J.L."/>
            <person name="Knowles S.L."/>
            <person name="Oberlies N.H."/>
            <person name="Rokas A."/>
        </authorList>
    </citation>
    <scope>NUCLEOTIDE SEQUENCE [LARGE SCALE GENOMIC DNA]</scope>
    <source>
        <strain evidence="2">G536</strain>
    </source>
</reference>
<evidence type="ECO:0000313" key="1">
    <source>
        <dbReference type="EMBL" id="TRX89532.1"/>
    </source>
</evidence>
<dbReference type="OrthoDB" id="4734100at2759"/>
<evidence type="ECO:0000313" key="2">
    <source>
        <dbReference type="Proteomes" id="UP000319160"/>
    </source>
</evidence>